<dbReference type="EMBL" id="CYRY02041783">
    <property type="protein sequence ID" value="VCX31600.1"/>
    <property type="molecule type" value="Genomic_DNA"/>
</dbReference>
<dbReference type="Proteomes" id="UP000269945">
    <property type="component" value="Unassembled WGS sequence"/>
</dbReference>
<keyword evidence="2" id="KW-1185">Reference proteome</keyword>
<evidence type="ECO:0000313" key="1">
    <source>
        <dbReference type="EMBL" id="VCX31600.1"/>
    </source>
</evidence>
<dbReference type="AlphaFoldDB" id="A0A9X9M484"/>
<comment type="caution">
    <text evidence="1">The sequence shown here is derived from an EMBL/GenBank/DDBJ whole genome shotgun (WGS) entry which is preliminary data.</text>
</comment>
<protein>
    <submittedName>
        <fullName evidence="1">Uncharacterized protein</fullName>
    </submittedName>
</protein>
<proteinExistence type="predicted"/>
<evidence type="ECO:0000313" key="2">
    <source>
        <dbReference type="Proteomes" id="UP000269945"/>
    </source>
</evidence>
<name>A0A9X9M484_GULGU</name>
<reference evidence="1 2" key="1">
    <citation type="submission" date="2018-10" db="EMBL/GenBank/DDBJ databases">
        <authorList>
            <person name="Ekblom R."/>
            <person name="Jareborg N."/>
        </authorList>
    </citation>
    <scope>NUCLEOTIDE SEQUENCE [LARGE SCALE GENOMIC DNA]</scope>
    <source>
        <tissue evidence="1">Muscle</tissue>
    </source>
</reference>
<accession>A0A9X9M484</accession>
<sequence>MERGSRWDKNRRNKTHGTKLEVETVVLRTEMENEIKEALSREEL</sequence>
<organism evidence="1 2">
    <name type="scientific">Gulo gulo</name>
    <name type="common">Wolverine</name>
    <name type="synonym">Gluton</name>
    <dbReference type="NCBI Taxonomy" id="48420"/>
    <lineage>
        <taxon>Eukaryota</taxon>
        <taxon>Metazoa</taxon>
        <taxon>Chordata</taxon>
        <taxon>Craniata</taxon>
        <taxon>Vertebrata</taxon>
        <taxon>Euteleostomi</taxon>
        <taxon>Mammalia</taxon>
        <taxon>Eutheria</taxon>
        <taxon>Laurasiatheria</taxon>
        <taxon>Carnivora</taxon>
        <taxon>Caniformia</taxon>
        <taxon>Musteloidea</taxon>
        <taxon>Mustelidae</taxon>
        <taxon>Guloninae</taxon>
        <taxon>Gulo</taxon>
    </lineage>
</organism>
<gene>
    <name evidence="1" type="ORF">BN2614_LOCUS7</name>
</gene>